<name>B7PCZ7_IXOSC</name>
<gene>
    <name evidence="1" type="ORF">IscW_ISCW003090</name>
</gene>
<evidence type="ECO:0000313" key="2">
    <source>
        <dbReference type="EnsemblMetazoa" id="ISCW003090-PA"/>
    </source>
</evidence>
<proteinExistence type="predicted"/>
<dbReference type="Gene3D" id="2.60.40.2950">
    <property type="match status" value="1"/>
</dbReference>
<dbReference type="OrthoDB" id="6488702at2759"/>
<accession>B7PCZ7</accession>
<dbReference type="EnsemblMetazoa" id="ISCW003090-RA">
    <property type="protein sequence ID" value="ISCW003090-PA"/>
    <property type="gene ID" value="ISCW003090"/>
</dbReference>
<evidence type="ECO:0000313" key="3">
    <source>
        <dbReference type="Proteomes" id="UP000001555"/>
    </source>
</evidence>
<protein>
    <submittedName>
        <fullName evidence="1 2">Uncharacterized protein</fullName>
    </submittedName>
</protein>
<dbReference type="VEuPathDB" id="VectorBase:ISCI003090"/>
<dbReference type="HOGENOM" id="CLU_2560811_0_0_1"/>
<dbReference type="EMBL" id="ABJB010723312">
    <property type="status" value="NOT_ANNOTATED_CDS"/>
    <property type="molecule type" value="Genomic_DNA"/>
</dbReference>
<dbReference type="VEuPathDB" id="VectorBase:ISCW003090"/>
<keyword evidence="3" id="KW-1185">Reference proteome</keyword>
<dbReference type="AlphaFoldDB" id="B7PCZ7"/>
<dbReference type="VEuPathDB" id="VectorBase:ISCP_029139"/>
<reference evidence="2" key="2">
    <citation type="submission" date="2020-05" db="UniProtKB">
        <authorList>
            <consortium name="EnsemblMetazoa"/>
        </authorList>
    </citation>
    <scope>IDENTIFICATION</scope>
    <source>
        <strain evidence="2">wikel</strain>
    </source>
</reference>
<organism>
    <name type="scientific">Ixodes scapularis</name>
    <name type="common">Black-legged tick</name>
    <name type="synonym">Deer tick</name>
    <dbReference type="NCBI Taxonomy" id="6945"/>
    <lineage>
        <taxon>Eukaryota</taxon>
        <taxon>Metazoa</taxon>
        <taxon>Ecdysozoa</taxon>
        <taxon>Arthropoda</taxon>
        <taxon>Chelicerata</taxon>
        <taxon>Arachnida</taxon>
        <taxon>Acari</taxon>
        <taxon>Parasitiformes</taxon>
        <taxon>Ixodida</taxon>
        <taxon>Ixodoidea</taxon>
        <taxon>Ixodidae</taxon>
        <taxon>Ixodinae</taxon>
        <taxon>Ixodes</taxon>
    </lineage>
</organism>
<dbReference type="Proteomes" id="UP000001555">
    <property type="component" value="Unassembled WGS sequence"/>
</dbReference>
<evidence type="ECO:0000313" key="1">
    <source>
        <dbReference type="EMBL" id="EEC04469.1"/>
    </source>
</evidence>
<reference evidence="1 3" key="1">
    <citation type="submission" date="2008-03" db="EMBL/GenBank/DDBJ databases">
        <title>Annotation of Ixodes scapularis.</title>
        <authorList>
            <consortium name="Ixodes scapularis Genome Project Consortium"/>
            <person name="Caler E."/>
            <person name="Hannick L.I."/>
            <person name="Bidwell S."/>
            <person name="Joardar V."/>
            <person name="Thiagarajan M."/>
            <person name="Amedeo P."/>
            <person name="Galinsky K.J."/>
            <person name="Schobel S."/>
            <person name="Inman J."/>
            <person name="Hostetler J."/>
            <person name="Miller J."/>
            <person name="Hammond M."/>
            <person name="Megy K."/>
            <person name="Lawson D."/>
            <person name="Kodira C."/>
            <person name="Sutton G."/>
            <person name="Meyer J."/>
            <person name="Hill C.A."/>
            <person name="Birren B."/>
            <person name="Nene V."/>
            <person name="Collins F."/>
            <person name="Alarcon-Chaidez F."/>
            <person name="Wikel S."/>
            <person name="Strausberg R."/>
        </authorList>
    </citation>
    <scope>NUCLEOTIDE SEQUENCE [LARGE SCALE GENOMIC DNA]</scope>
    <source>
        <strain evidence="3">Wikel</strain>
        <strain evidence="1">Wikel colony</strain>
    </source>
</reference>
<dbReference type="InParanoid" id="B7PCZ7"/>
<dbReference type="EMBL" id="DS687147">
    <property type="protein sequence ID" value="EEC04469.1"/>
    <property type="molecule type" value="Genomic_DNA"/>
</dbReference>
<dbReference type="EMBL" id="ABJB010751121">
    <property type="status" value="NOT_ANNOTATED_CDS"/>
    <property type="molecule type" value="Genomic_DNA"/>
</dbReference>
<dbReference type="PaxDb" id="6945-B7PCZ7"/>
<sequence length="82" mass="8760">MRVTSVQSLRGQGAAGTEGRRYLVLASKVVRPNQVYRVSVTLLSAASPHTVRASLQRGSEEVASAKDLLSSGETAVLLMKVY</sequence>